<dbReference type="RefSeq" id="WP_324715833.1">
    <property type="nucleotide sequence ID" value="NZ_CP141615.1"/>
</dbReference>
<keyword evidence="11" id="KW-0547">Nucleotide-binding</keyword>
<evidence type="ECO:0000256" key="8">
    <source>
        <dbReference type="ARBA" id="ARBA00023136"/>
    </source>
</evidence>
<keyword evidence="5 11" id="KW-0479">Metal-binding</keyword>
<dbReference type="CDD" id="cd02079">
    <property type="entry name" value="P-type_ATPase_HM"/>
    <property type="match status" value="1"/>
</dbReference>
<dbReference type="SFLD" id="SFLDG00002">
    <property type="entry name" value="C1.7:_P-type_atpase_like"/>
    <property type="match status" value="1"/>
</dbReference>
<evidence type="ECO:0000313" key="15">
    <source>
        <dbReference type="Proteomes" id="UP001332192"/>
    </source>
</evidence>
<feature type="region of interest" description="Disordered" evidence="12">
    <location>
        <begin position="636"/>
        <end position="661"/>
    </location>
</feature>
<dbReference type="Gene3D" id="2.70.150.10">
    <property type="entry name" value="Calcium-transporting ATPase, cytoplasmic transduction domain A"/>
    <property type="match status" value="1"/>
</dbReference>
<name>A0ABZ1BVB8_9FIRM</name>
<keyword evidence="11" id="KW-0067">ATP-binding</keyword>
<evidence type="ECO:0000256" key="4">
    <source>
        <dbReference type="ARBA" id="ARBA00022692"/>
    </source>
</evidence>
<feature type="transmembrane region" description="Helical" evidence="11">
    <location>
        <begin position="239"/>
        <end position="257"/>
    </location>
</feature>
<dbReference type="SFLD" id="SFLDF00027">
    <property type="entry name" value="p-type_atpase"/>
    <property type="match status" value="1"/>
</dbReference>
<evidence type="ECO:0000256" key="12">
    <source>
        <dbReference type="SAM" id="MobiDB-lite"/>
    </source>
</evidence>
<evidence type="ECO:0000256" key="5">
    <source>
        <dbReference type="ARBA" id="ARBA00022723"/>
    </source>
</evidence>
<accession>A0ABZ1BVB8</accession>
<evidence type="ECO:0000256" key="7">
    <source>
        <dbReference type="ARBA" id="ARBA00022989"/>
    </source>
</evidence>
<dbReference type="SUPFAM" id="SSF81665">
    <property type="entry name" value="Calcium ATPase, transmembrane domain M"/>
    <property type="match status" value="1"/>
</dbReference>
<dbReference type="InterPro" id="IPR027256">
    <property type="entry name" value="P-typ_ATPase_IB"/>
</dbReference>
<evidence type="ECO:0000313" key="14">
    <source>
        <dbReference type="EMBL" id="WRP16560.1"/>
    </source>
</evidence>
<evidence type="ECO:0000256" key="3">
    <source>
        <dbReference type="ARBA" id="ARBA00022539"/>
    </source>
</evidence>
<evidence type="ECO:0000256" key="6">
    <source>
        <dbReference type="ARBA" id="ARBA00022967"/>
    </source>
</evidence>
<dbReference type="Gene3D" id="3.40.50.1000">
    <property type="entry name" value="HAD superfamily/HAD-like"/>
    <property type="match status" value="1"/>
</dbReference>
<feature type="transmembrane region" description="Helical" evidence="11">
    <location>
        <begin position="611"/>
        <end position="629"/>
    </location>
</feature>
<gene>
    <name evidence="14" type="ORF">U7230_10705</name>
</gene>
<protein>
    <recommendedName>
        <fullName evidence="9">Cd(2+)-exporting ATPase</fullName>
        <ecNumber evidence="9">7.2.2.21</ecNumber>
    </recommendedName>
</protein>
<dbReference type="InterPro" id="IPR051014">
    <property type="entry name" value="Cation_Transport_ATPase_IB"/>
</dbReference>
<dbReference type="InterPro" id="IPR044492">
    <property type="entry name" value="P_typ_ATPase_HD_dom"/>
</dbReference>
<dbReference type="InterPro" id="IPR018303">
    <property type="entry name" value="ATPase_P-typ_P_site"/>
</dbReference>
<evidence type="ECO:0000256" key="2">
    <source>
        <dbReference type="ARBA" id="ARBA00006024"/>
    </source>
</evidence>
<dbReference type="InterPro" id="IPR001757">
    <property type="entry name" value="P_typ_ATPase"/>
</dbReference>
<dbReference type="Proteomes" id="UP001332192">
    <property type="component" value="Chromosome"/>
</dbReference>
<keyword evidence="6" id="KW-1278">Translocase</keyword>
<dbReference type="Pfam" id="PF00122">
    <property type="entry name" value="E1-E2_ATPase"/>
    <property type="match status" value="1"/>
</dbReference>
<dbReference type="EC" id="7.2.2.21" evidence="9"/>
<keyword evidence="11" id="KW-1003">Cell membrane</keyword>
<feature type="transmembrane region" description="Helical" evidence="11">
    <location>
        <begin position="12"/>
        <end position="32"/>
    </location>
</feature>
<organism evidence="14 15">
    <name type="scientific">Carboxydichorda subterranea</name>
    <dbReference type="NCBI Taxonomy" id="3109565"/>
    <lineage>
        <taxon>Bacteria</taxon>
        <taxon>Bacillati</taxon>
        <taxon>Bacillota</taxon>
        <taxon>Limnochordia</taxon>
        <taxon>Limnochordales</taxon>
        <taxon>Geochordaceae</taxon>
        <taxon>Carboxydichorda</taxon>
    </lineage>
</organism>
<feature type="domain" description="P-type ATPase A" evidence="13">
    <location>
        <begin position="123"/>
        <end position="222"/>
    </location>
</feature>
<dbReference type="InterPro" id="IPR023298">
    <property type="entry name" value="ATPase_P-typ_TM_dom_sf"/>
</dbReference>
<sequence length="661" mass="69124">MAMLRAFRTEAPLRRVTAAATLMAAAWLYQALGYQGSHLVYPGLMAAAALVSGQVLARRAVEGLRMRVATIELLVSVAAAGALAIGEYWEAAAVTVLFDLGGYLEWKTLERARAAIRELAEWVPRTARVRRPDGSEATVRVEEVRPGDVMVVRSGEKLAADGVVVRGEAEVDESALTGEPMPVSKAIGDRVMAGSVTVVGFIEVRATRVGEETTFGRILQLVGEAQEARPKVQTAVERFARYYTPGILGLSAATLLITRDTRLALTLLVVGCPGALVLAAPVSIVAGLGHAARNGILIKGGRRLDTLAAVDALAFDKTGTLTAGRPEVVAVHTLAGPTGTESDETAEASLLRLAGAVEKGSEHPLAAALLERAARARGVGSIPDPQRLRVYPGRGVAAHVGGQRVLVGNQRLMEAEGVHPAPRAAELAALEESQGRTAVLVAVDGRVAGVLALADRVRESAARMMEELRQAGVRRTVILTGDGELTAGMVARSVGIDEVRARLLPEEKVREVARLKAQGYTVAMVGEGINDAPALAAADVSIAIGAGGTDAAMEAADVALIADDLEKIPYAIGLAKAIVANIRQNLAFAVVVVLSLVAGVLGGVVDLASGMLVHELSVLLVILNGMRLLRWRPTSQPVSRRPFHPRSGRTLSPAPGGSVPS</sequence>
<dbReference type="InterPro" id="IPR023214">
    <property type="entry name" value="HAD_sf"/>
</dbReference>
<dbReference type="InterPro" id="IPR008250">
    <property type="entry name" value="ATPase_P-typ_transduc_dom_A_sf"/>
</dbReference>
<dbReference type="InterPro" id="IPR023299">
    <property type="entry name" value="ATPase_P-typ_cyto_dom_N"/>
</dbReference>
<dbReference type="Pfam" id="PF00702">
    <property type="entry name" value="Hydrolase"/>
    <property type="match status" value="1"/>
</dbReference>
<keyword evidence="8 11" id="KW-0472">Membrane</keyword>
<evidence type="ECO:0000256" key="9">
    <source>
        <dbReference type="ARBA" id="ARBA00039103"/>
    </source>
</evidence>
<evidence type="ECO:0000256" key="10">
    <source>
        <dbReference type="ARBA" id="ARBA00049338"/>
    </source>
</evidence>
<dbReference type="SUPFAM" id="SSF56784">
    <property type="entry name" value="HAD-like"/>
    <property type="match status" value="1"/>
</dbReference>
<feature type="transmembrane region" description="Helical" evidence="11">
    <location>
        <begin position="586"/>
        <end position="605"/>
    </location>
</feature>
<feature type="transmembrane region" description="Helical" evidence="11">
    <location>
        <begin position="263"/>
        <end position="289"/>
    </location>
</feature>
<dbReference type="Gene3D" id="3.40.1110.10">
    <property type="entry name" value="Calcium-transporting ATPase, cytoplasmic domain N"/>
    <property type="match status" value="1"/>
</dbReference>
<feature type="transmembrane region" description="Helical" evidence="11">
    <location>
        <begin position="38"/>
        <end position="57"/>
    </location>
</feature>
<dbReference type="InterPro" id="IPR059000">
    <property type="entry name" value="ATPase_P-type_domA"/>
</dbReference>
<comment type="subcellular location">
    <subcellularLocation>
        <location evidence="11">Cell membrane</location>
    </subcellularLocation>
    <subcellularLocation>
        <location evidence="1">Membrane</location>
        <topology evidence="1">Multi-pass membrane protein</topology>
    </subcellularLocation>
</comment>
<keyword evidence="15" id="KW-1185">Reference proteome</keyword>
<dbReference type="NCBIfam" id="TIGR01525">
    <property type="entry name" value="ATPase-IB_hvy"/>
    <property type="match status" value="1"/>
</dbReference>
<evidence type="ECO:0000256" key="1">
    <source>
        <dbReference type="ARBA" id="ARBA00004141"/>
    </source>
</evidence>
<dbReference type="NCBIfam" id="TIGR01494">
    <property type="entry name" value="ATPase_P-type"/>
    <property type="match status" value="2"/>
</dbReference>
<comment type="similarity">
    <text evidence="2 11">Belongs to the cation transport ATPase (P-type) (TC 3.A.3) family. Type IB subfamily.</text>
</comment>
<keyword evidence="7 11" id="KW-1133">Transmembrane helix</keyword>
<dbReference type="InterPro" id="IPR036412">
    <property type="entry name" value="HAD-like_sf"/>
</dbReference>
<dbReference type="SFLD" id="SFLDS00003">
    <property type="entry name" value="Haloacid_Dehalogenase"/>
    <property type="match status" value="1"/>
</dbReference>
<evidence type="ECO:0000259" key="13">
    <source>
        <dbReference type="Pfam" id="PF00122"/>
    </source>
</evidence>
<keyword evidence="4 11" id="KW-0812">Transmembrane</keyword>
<comment type="catalytic activity">
    <reaction evidence="10">
        <text>Cd(2+)(in) + ATP + H2O = Cd(2+)(out) + ADP + phosphate + H(+)</text>
        <dbReference type="Rhea" id="RHEA:12132"/>
        <dbReference type="ChEBI" id="CHEBI:15377"/>
        <dbReference type="ChEBI" id="CHEBI:15378"/>
        <dbReference type="ChEBI" id="CHEBI:30616"/>
        <dbReference type="ChEBI" id="CHEBI:43474"/>
        <dbReference type="ChEBI" id="CHEBI:48775"/>
        <dbReference type="ChEBI" id="CHEBI:456216"/>
        <dbReference type="EC" id="7.2.2.21"/>
    </reaction>
</comment>
<keyword evidence="3" id="KW-0104">Cadmium</keyword>
<dbReference type="SUPFAM" id="SSF81653">
    <property type="entry name" value="Calcium ATPase, transduction domain A"/>
    <property type="match status" value="1"/>
</dbReference>
<dbReference type="EMBL" id="CP141615">
    <property type="protein sequence ID" value="WRP16560.1"/>
    <property type="molecule type" value="Genomic_DNA"/>
</dbReference>
<evidence type="ECO:0000256" key="11">
    <source>
        <dbReference type="RuleBase" id="RU362081"/>
    </source>
</evidence>
<dbReference type="PANTHER" id="PTHR48085:SF5">
    <property type="entry name" value="CADMIUM_ZINC-TRANSPORTING ATPASE HMA4-RELATED"/>
    <property type="match status" value="1"/>
</dbReference>
<dbReference type="PRINTS" id="PR00119">
    <property type="entry name" value="CATATPASE"/>
</dbReference>
<dbReference type="PROSITE" id="PS00154">
    <property type="entry name" value="ATPASE_E1_E2"/>
    <property type="match status" value="1"/>
</dbReference>
<dbReference type="PANTHER" id="PTHR48085">
    <property type="entry name" value="CADMIUM/ZINC-TRANSPORTING ATPASE HMA2-RELATED"/>
    <property type="match status" value="1"/>
</dbReference>
<reference evidence="14 15" key="1">
    <citation type="journal article" date="2024" name="Front. Microbiol.">
        <title>Novel thermophilic genera Geochorda gen. nov. and Carboxydochorda gen. nov. from the deep terrestrial subsurface reveal the ecophysiological diversity in the class Limnochordia.</title>
        <authorList>
            <person name="Karnachuk O.V."/>
            <person name="Lukina A.P."/>
            <person name="Avakyan M.R."/>
            <person name="Kadnikov V.V."/>
            <person name="Begmatov S."/>
            <person name="Beletsky A.V."/>
            <person name="Vlasova K.G."/>
            <person name="Novikov A.A."/>
            <person name="Shcherbakova V.A."/>
            <person name="Mardanov A.V."/>
            <person name="Ravin N.V."/>
        </authorList>
    </citation>
    <scope>NUCLEOTIDE SEQUENCE [LARGE SCALE GENOMIC DNA]</scope>
    <source>
        <strain evidence="14 15">L945</strain>
    </source>
</reference>
<proteinExistence type="inferred from homology"/>